<feature type="compositionally biased region" description="Basic and acidic residues" evidence="1">
    <location>
        <begin position="77"/>
        <end position="102"/>
    </location>
</feature>
<protein>
    <submittedName>
        <fullName evidence="2">Uncharacterized protein</fullName>
    </submittedName>
</protein>
<dbReference type="EMBL" id="BDIP01000060">
    <property type="protein sequence ID" value="GIQ79814.1"/>
    <property type="molecule type" value="Genomic_DNA"/>
</dbReference>
<sequence length="447" mass="49521">MGGSKQSTVNVFVRLRPTSNANDQVTVSDGKTVNVELGRKAEYLDHHAKTMHFTLDKVMTDASQEDMYQESSILPHGETRRERERERMGEREGERERMGERERAVETSEIGFTLLPRLQLYRNAVYTAPSENKYFSRPSRGPKTPQVVGVTTEEDESGSFKAKLDYSGAPLLGDSPGPLEGVDKENAVLPQGILVGYSTKTHTFLGCDLCTWLEGEGAGKGRQSTLAGRCAPGRIDYMTPTDPSEREQDGIEHHWGPLVALEGEVLVCEGFYIGGWTPKRSGKKAWMLDPLSGGFTPLADSPAPLFEYAHALMGDTVHFISVDRDPRHITFRKARGWVVEGDIAVPSALLPICRYCLCPGAALAVGQYIVIGVRGRSMVVAFDTVCGVVEVWKEWEGEIFSPHGVMQNENTALIAGAHNRTSVCQFQPKVFYPHPDMKWGYSVPRRE</sequence>
<dbReference type="Proteomes" id="UP000265618">
    <property type="component" value="Unassembled WGS sequence"/>
</dbReference>
<comment type="caution">
    <text evidence="2">The sequence shown here is derived from an EMBL/GenBank/DDBJ whole genome shotgun (WGS) entry which is preliminary data.</text>
</comment>
<evidence type="ECO:0000313" key="3">
    <source>
        <dbReference type="Proteomes" id="UP000265618"/>
    </source>
</evidence>
<proteinExistence type="predicted"/>
<accession>A0A9K3GDI7</accession>
<dbReference type="AlphaFoldDB" id="A0A9K3GDI7"/>
<feature type="region of interest" description="Disordered" evidence="1">
    <location>
        <begin position="74"/>
        <end position="102"/>
    </location>
</feature>
<evidence type="ECO:0000313" key="2">
    <source>
        <dbReference type="EMBL" id="GIQ79814.1"/>
    </source>
</evidence>
<organism evidence="2 3">
    <name type="scientific">Kipferlia bialata</name>
    <dbReference type="NCBI Taxonomy" id="797122"/>
    <lineage>
        <taxon>Eukaryota</taxon>
        <taxon>Metamonada</taxon>
        <taxon>Carpediemonas-like organisms</taxon>
        <taxon>Kipferlia</taxon>
    </lineage>
</organism>
<gene>
    <name evidence="2" type="ORF">KIPB_000513</name>
</gene>
<name>A0A9K3GDI7_9EUKA</name>
<reference evidence="2 3" key="1">
    <citation type="journal article" date="2018" name="PLoS ONE">
        <title>The draft genome of Kipferlia bialata reveals reductive genome evolution in fornicate parasites.</title>
        <authorList>
            <person name="Tanifuji G."/>
            <person name="Takabayashi S."/>
            <person name="Kume K."/>
            <person name="Takagi M."/>
            <person name="Nakayama T."/>
            <person name="Kamikawa R."/>
            <person name="Inagaki Y."/>
            <person name="Hashimoto T."/>
        </authorList>
    </citation>
    <scope>NUCLEOTIDE SEQUENCE [LARGE SCALE GENOMIC DNA]</scope>
    <source>
        <strain evidence="2">NY0173</strain>
    </source>
</reference>
<evidence type="ECO:0000256" key="1">
    <source>
        <dbReference type="SAM" id="MobiDB-lite"/>
    </source>
</evidence>
<keyword evidence="3" id="KW-1185">Reference proteome</keyword>